<reference evidence="1" key="1">
    <citation type="submission" date="2021-06" db="EMBL/GenBank/DDBJ databases">
        <authorList>
            <person name="Kallberg Y."/>
            <person name="Tangrot J."/>
            <person name="Rosling A."/>
        </authorList>
    </citation>
    <scope>NUCLEOTIDE SEQUENCE</scope>
    <source>
        <strain evidence="1">IL203A</strain>
    </source>
</reference>
<protein>
    <submittedName>
        <fullName evidence="1">1075_t:CDS:1</fullName>
    </submittedName>
</protein>
<sequence>AIVILMIHTFYKGRVGLSTRFIIKTIGETIEAINERSLFYFESVVESIVCSVFKKICILNRPNNNQYQNFWPGGGGGGFYPRYDSFDQYSSQSGNTHQNFWTGLGLGALGGYFLGRNSESQRPRSRTTIFTSPSSSRSSSSRSSNMTNSQ</sequence>
<comment type="caution">
    <text evidence="1">The sequence shown here is derived from an EMBL/GenBank/DDBJ whole genome shotgun (WGS) entry which is preliminary data.</text>
</comment>
<gene>
    <name evidence="1" type="ORF">DHETER_LOCUS11095</name>
</gene>
<keyword evidence="2" id="KW-1185">Reference proteome</keyword>
<feature type="non-terminal residue" evidence="1">
    <location>
        <position position="1"/>
    </location>
</feature>
<feature type="non-terminal residue" evidence="1">
    <location>
        <position position="150"/>
    </location>
</feature>
<dbReference type="EMBL" id="CAJVPU010023322">
    <property type="protein sequence ID" value="CAG8687851.1"/>
    <property type="molecule type" value="Genomic_DNA"/>
</dbReference>
<evidence type="ECO:0000313" key="2">
    <source>
        <dbReference type="Proteomes" id="UP000789702"/>
    </source>
</evidence>
<organism evidence="1 2">
    <name type="scientific">Dentiscutata heterogama</name>
    <dbReference type="NCBI Taxonomy" id="1316150"/>
    <lineage>
        <taxon>Eukaryota</taxon>
        <taxon>Fungi</taxon>
        <taxon>Fungi incertae sedis</taxon>
        <taxon>Mucoromycota</taxon>
        <taxon>Glomeromycotina</taxon>
        <taxon>Glomeromycetes</taxon>
        <taxon>Diversisporales</taxon>
        <taxon>Gigasporaceae</taxon>
        <taxon>Dentiscutata</taxon>
    </lineage>
</organism>
<accession>A0ACA9P5U3</accession>
<evidence type="ECO:0000313" key="1">
    <source>
        <dbReference type="EMBL" id="CAG8687851.1"/>
    </source>
</evidence>
<dbReference type="Proteomes" id="UP000789702">
    <property type="component" value="Unassembled WGS sequence"/>
</dbReference>
<name>A0ACA9P5U3_9GLOM</name>
<proteinExistence type="predicted"/>